<sequence length="59" mass="6743">MAEELIKSMVAHNFGVSILLELLLETIPKNCVVMPLKEESYRILELAIKFNCHQLSKDV</sequence>
<dbReference type="RefSeq" id="WP_191814310.1">
    <property type="nucleotide sequence ID" value="NZ_JACSQT010000005.1"/>
</dbReference>
<evidence type="ECO:0000313" key="1">
    <source>
        <dbReference type="EMBL" id="MBD7937781.1"/>
    </source>
</evidence>
<dbReference type="EMBL" id="JACSQT010000005">
    <property type="protein sequence ID" value="MBD7937781.1"/>
    <property type="molecule type" value="Genomic_DNA"/>
</dbReference>
<name>A0ABR8QQG3_9BACI</name>
<comment type="caution">
    <text evidence="1">The sequence shown here is derived from an EMBL/GenBank/DDBJ whole genome shotgun (WGS) entry which is preliminary data.</text>
</comment>
<evidence type="ECO:0000313" key="2">
    <source>
        <dbReference type="Proteomes" id="UP000657931"/>
    </source>
</evidence>
<keyword evidence="2" id="KW-1185">Reference proteome</keyword>
<dbReference type="Proteomes" id="UP000657931">
    <property type="component" value="Unassembled WGS sequence"/>
</dbReference>
<reference evidence="1 2" key="1">
    <citation type="submission" date="2020-08" db="EMBL/GenBank/DDBJ databases">
        <title>A Genomic Blueprint of the Chicken Gut Microbiome.</title>
        <authorList>
            <person name="Gilroy R."/>
            <person name="Ravi A."/>
            <person name="Getino M."/>
            <person name="Pursley I."/>
            <person name="Horton D.L."/>
            <person name="Alikhan N.-F."/>
            <person name="Baker D."/>
            <person name="Gharbi K."/>
            <person name="Hall N."/>
            <person name="Watson M."/>
            <person name="Adriaenssens E.M."/>
            <person name="Foster-Nyarko E."/>
            <person name="Jarju S."/>
            <person name="Secka A."/>
            <person name="Antonio M."/>
            <person name="Oren A."/>
            <person name="Chaudhuri R."/>
            <person name="La Ragione R.M."/>
            <person name="Hildebrand F."/>
            <person name="Pallen M.J."/>
        </authorList>
    </citation>
    <scope>NUCLEOTIDE SEQUENCE [LARGE SCALE GENOMIC DNA]</scope>
    <source>
        <strain evidence="1 2">Sa5YUA1</strain>
    </source>
</reference>
<organism evidence="1 2">
    <name type="scientific">Cytobacillus stercorigallinarum</name>
    <dbReference type="NCBI Taxonomy" id="2762240"/>
    <lineage>
        <taxon>Bacteria</taxon>
        <taxon>Bacillati</taxon>
        <taxon>Bacillota</taxon>
        <taxon>Bacilli</taxon>
        <taxon>Bacillales</taxon>
        <taxon>Bacillaceae</taxon>
        <taxon>Cytobacillus</taxon>
    </lineage>
</organism>
<protein>
    <submittedName>
        <fullName evidence="1">Uncharacterized protein</fullName>
    </submittedName>
</protein>
<gene>
    <name evidence="1" type="ORF">H9655_12185</name>
</gene>
<accession>A0ABR8QQG3</accession>
<proteinExistence type="predicted"/>